<dbReference type="InterPro" id="IPR005183">
    <property type="entry name" value="DUF305_CopM-like"/>
</dbReference>
<evidence type="ECO:0000313" key="3">
    <source>
        <dbReference type="EMBL" id="PFG34916.1"/>
    </source>
</evidence>
<evidence type="ECO:0000256" key="1">
    <source>
        <dbReference type="SAM" id="SignalP"/>
    </source>
</evidence>
<feature type="chain" id="PRO_5039075916" evidence="1">
    <location>
        <begin position="21"/>
        <end position="200"/>
    </location>
</feature>
<name>A0A2A9E8E3_9MICO</name>
<dbReference type="AlphaFoldDB" id="A0A2A9E8E3"/>
<sequence length="200" mass="21242">MKTPRTAAVAVSLALLGALAACGGESDSPAPEVASDAPAPTHTDVDASFAQLMTVHHQTAEEMSGLAEINGGSQDIKDLAVNITDVRDTEVDAMTWWLKVWGEESAASAEANGLDYTSMQMDGLSPEEVMYQLGGLSGAEFDQRYLELMIVHHKNANNAAQKEIRDGANGDAIRLAEAIVATQNEEITTMETMQTALTGF</sequence>
<dbReference type="OrthoDB" id="26872at2"/>
<keyword evidence="1" id="KW-0732">Signal</keyword>
<reference evidence="3 4" key="1">
    <citation type="submission" date="2017-10" db="EMBL/GenBank/DDBJ databases">
        <title>Sequencing the genomes of 1000 actinobacteria strains.</title>
        <authorList>
            <person name="Klenk H.-P."/>
        </authorList>
    </citation>
    <scope>NUCLEOTIDE SEQUENCE [LARGE SCALE GENOMIC DNA]</scope>
    <source>
        <strain evidence="3 4">DSM 18966</strain>
    </source>
</reference>
<dbReference type="InterPro" id="IPR012347">
    <property type="entry name" value="Ferritin-like"/>
</dbReference>
<dbReference type="PROSITE" id="PS51257">
    <property type="entry name" value="PROKAR_LIPOPROTEIN"/>
    <property type="match status" value="1"/>
</dbReference>
<dbReference type="EMBL" id="PDJG01000001">
    <property type="protein sequence ID" value="PFG34916.1"/>
    <property type="molecule type" value="Genomic_DNA"/>
</dbReference>
<protein>
    <submittedName>
        <fullName evidence="3">Uncharacterized protein (DUF305 family)</fullName>
    </submittedName>
</protein>
<evidence type="ECO:0000259" key="2">
    <source>
        <dbReference type="Pfam" id="PF03713"/>
    </source>
</evidence>
<dbReference type="PANTHER" id="PTHR36933">
    <property type="entry name" value="SLL0788 PROTEIN"/>
    <property type="match status" value="1"/>
</dbReference>
<evidence type="ECO:0000313" key="4">
    <source>
        <dbReference type="Proteomes" id="UP000225548"/>
    </source>
</evidence>
<dbReference type="Gene3D" id="1.20.1260.10">
    <property type="match status" value="1"/>
</dbReference>
<dbReference type="RefSeq" id="WP_098455874.1">
    <property type="nucleotide sequence ID" value="NZ_PDJG01000001.1"/>
</dbReference>
<organism evidence="3 4">
    <name type="scientific">Sanguibacter antarcticus</name>
    <dbReference type="NCBI Taxonomy" id="372484"/>
    <lineage>
        <taxon>Bacteria</taxon>
        <taxon>Bacillati</taxon>
        <taxon>Actinomycetota</taxon>
        <taxon>Actinomycetes</taxon>
        <taxon>Micrococcales</taxon>
        <taxon>Sanguibacteraceae</taxon>
        <taxon>Sanguibacter</taxon>
    </lineage>
</organism>
<keyword evidence="4" id="KW-1185">Reference proteome</keyword>
<feature type="signal peptide" evidence="1">
    <location>
        <begin position="1"/>
        <end position="20"/>
    </location>
</feature>
<comment type="caution">
    <text evidence="3">The sequence shown here is derived from an EMBL/GenBank/DDBJ whole genome shotgun (WGS) entry which is preliminary data.</text>
</comment>
<feature type="domain" description="DUF305" evidence="2">
    <location>
        <begin position="46"/>
        <end position="193"/>
    </location>
</feature>
<dbReference type="Pfam" id="PF03713">
    <property type="entry name" value="DUF305"/>
    <property type="match status" value="1"/>
</dbReference>
<dbReference type="PANTHER" id="PTHR36933:SF1">
    <property type="entry name" value="SLL0788 PROTEIN"/>
    <property type="match status" value="1"/>
</dbReference>
<gene>
    <name evidence="3" type="ORF">ATL42_2847</name>
</gene>
<dbReference type="Proteomes" id="UP000225548">
    <property type="component" value="Unassembled WGS sequence"/>
</dbReference>
<proteinExistence type="predicted"/>
<accession>A0A2A9E8E3</accession>